<dbReference type="Gene3D" id="2.30.110.10">
    <property type="entry name" value="Electron Transport, Fmn-binding Protein, Chain A"/>
    <property type="match status" value="1"/>
</dbReference>
<name>A0AAD1H0H9_MYCXE</name>
<dbReference type="KEGG" id="mxe:MYXE_24260"/>
<dbReference type="AlphaFoldDB" id="A0AAD1H0H9"/>
<dbReference type="Proteomes" id="UP000464624">
    <property type="component" value="Chromosome"/>
</dbReference>
<dbReference type="SUPFAM" id="SSF50475">
    <property type="entry name" value="FMN-binding split barrel"/>
    <property type="match status" value="1"/>
</dbReference>
<reference evidence="1 2" key="1">
    <citation type="submission" date="2019-12" db="EMBL/GenBank/DDBJ databases">
        <title>Complete genome sequence of Mycolicibacterium xenopi str. JCM15661T.</title>
        <authorList>
            <person name="Yoshida M."/>
            <person name="Fukano H."/>
            <person name="Asakura T."/>
            <person name="Hoshino Y."/>
        </authorList>
    </citation>
    <scope>NUCLEOTIDE SEQUENCE [LARGE SCALE GENOMIC DNA]</scope>
    <source>
        <strain evidence="1 2">JCM 15661T</strain>
    </source>
</reference>
<protein>
    <recommendedName>
        <fullName evidence="3">Pyridoxamine 5'-phosphate oxidase</fullName>
    </recommendedName>
</protein>
<evidence type="ECO:0000313" key="2">
    <source>
        <dbReference type="Proteomes" id="UP000464624"/>
    </source>
</evidence>
<sequence>MLTLKAPEKRDARCALSVATDEFDLVVEGTAHLITDPAIVAAMAARWAAEGWPARVDDSGRAITAEFSAPSAGAPPWFVYRLAPRAATAVGTVDPGGATRWRF</sequence>
<organism evidence="1 2">
    <name type="scientific">Mycobacterium xenopi</name>
    <dbReference type="NCBI Taxonomy" id="1789"/>
    <lineage>
        <taxon>Bacteria</taxon>
        <taxon>Bacillati</taxon>
        <taxon>Actinomycetota</taxon>
        <taxon>Actinomycetes</taxon>
        <taxon>Mycobacteriales</taxon>
        <taxon>Mycobacteriaceae</taxon>
        <taxon>Mycobacterium</taxon>
    </lineage>
</organism>
<dbReference type="InterPro" id="IPR012349">
    <property type="entry name" value="Split_barrel_FMN-bd"/>
</dbReference>
<accession>A0AAD1H0H9</accession>
<gene>
    <name evidence="1" type="ORF">MYXE_24260</name>
</gene>
<dbReference type="EMBL" id="AP022314">
    <property type="protein sequence ID" value="BBU22636.1"/>
    <property type="molecule type" value="Genomic_DNA"/>
</dbReference>
<evidence type="ECO:0000313" key="1">
    <source>
        <dbReference type="EMBL" id="BBU22636.1"/>
    </source>
</evidence>
<proteinExistence type="predicted"/>
<dbReference type="RefSeq" id="WP_197904863.1">
    <property type="nucleotide sequence ID" value="NZ_AP022314.1"/>
</dbReference>
<evidence type="ECO:0008006" key="3">
    <source>
        <dbReference type="Google" id="ProtNLM"/>
    </source>
</evidence>